<dbReference type="EMBL" id="JABBWK010000077">
    <property type="protein sequence ID" value="KAG1894602.1"/>
    <property type="molecule type" value="Genomic_DNA"/>
</dbReference>
<feature type="region of interest" description="Disordered" evidence="1">
    <location>
        <begin position="98"/>
        <end position="274"/>
    </location>
</feature>
<feature type="compositionally biased region" description="Basic residues" evidence="1">
    <location>
        <begin position="597"/>
        <end position="615"/>
    </location>
</feature>
<keyword evidence="3" id="KW-1185">Reference proteome</keyword>
<proteinExistence type="predicted"/>
<dbReference type="RefSeq" id="XP_041220178.1">
    <property type="nucleotide sequence ID" value="XM_041368043.1"/>
</dbReference>
<sequence>MVGDDNDDDDPQESSTTRRRPPPKPRPLAWSKRSGPMTSSAEEEIFEASFSRRSSMIQKTPDVDTDQQSSPSHVRLADGTSLTCAKFDSLADEELCADTQDGDVETTPASVAEAHGTTASKDPNPASEIQSNDPNGGTSATPTESHNTGHGSKDHGKDTSAACAESHSAEDGRNNSATPATGRPRRSCGIKSYAPDRNDGEESSPSDSDWAADQELRKKAQRAAVDAAANDGDDDEAVPASNSPSPSRLTATQKQKSKVVVDVNENNDSEDEDDEDFVKIKGRIPQAGISKAQELGKNTLEAAREIGKEYGKSTWFAATCPPPKGASGAVSPADLKAWKVKQRAHYKAHPHGDPQHASVWKEILENWDHAVVGSTEDLTSRSAAGLMMAVRDAFTKSAAYWHRTHGIHIAGVAIFPGDEEAGRQASGLFAGSDMVKALINSHQLDIKRWLDELTTILKYKDLEAAHAEGKTFSLLPPSSTTPNGTLLCNGKPARDRNRKVAPMMISEKFAEAGHPLKTSNSRWLTMLDILYAEKLCIHDWPTGVPPPGPDFDLKALSASQLRALVAPYLRIHLGAMYEAELGLDDDDDDSEAEAAKAKKRKGKSKKSGDKGRKKGPIAEEPSVVLHISRWPESDILALEMQASNACLIPLIIDTDGRVVRALQDSEKFIKDLPKDDTPRRRTNETASRFNNAAPSSNREASRSHQYTNRAIHEDLPPSSPPSSPPQEAPRSRHPTNRVFDDLPPSSPSTPSSQFSSPPPISRSSTPVPTSDYSHVRSHS</sequence>
<feature type="compositionally biased region" description="Polar residues" evidence="1">
    <location>
        <begin position="240"/>
        <end position="254"/>
    </location>
</feature>
<feature type="compositionally biased region" description="Basic and acidic residues" evidence="1">
    <location>
        <begin position="670"/>
        <end position="683"/>
    </location>
</feature>
<feature type="region of interest" description="Disordered" evidence="1">
    <location>
        <begin position="670"/>
        <end position="779"/>
    </location>
</feature>
<feature type="compositionally biased region" description="Low complexity" evidence="1">
    <location>
        <begin position="748"/>
        <end position="770"/>
    </location>
</feature>
<feature type="compositionally biased region" description="Polar residues" evidence="1">
    <location>
        <begin position="684"/>
        <end position="708"/>
    </location>
</feature>
<evidence type="ECO:0000313" key="2">
    <source>
        <dbReference type="EMBL" id="KAG1894602.1"/>
    </source>
</evidence>
<gene>
    <name evidence="2" type="ORF">F5891DRAFT_1195042</name>
</gene>
<name>A0AAD4DVY0_9AGAM</name>
<accession>A0AAD4DVY0</accession>
<evidence type="ECO:0000256" key="1">
    <source>
        <dbReference type="SAM" id="MobiDB-lite"/>
    </source>
</evidence>
<feature type="compositionally biased region" description="Pro residues" evidence="1">
    <location>
        <begin position="717"/>
        <end position="727"/>
    </location>
</feature>
<organism evidence="2 3">
    <name type="scientific">Suillus fuscotomentosus</name>
    <dbReference type="NCBI Taxonomy" id="1912939"/>
    <lineage>
        <taxon>Eukaryota</taxon>
        <taxon>Fungi</taxon>
        <taxon>Dikarya</taxon>
        <taxon>Basidiomycota</taxon>
        <taxon>Agaricomycotina</taxon>
        <taxon>Agaricomycetes</taxon>
        <taxon>Agaricomycetidae</taxon>
        <taxon>Boletales</taxon>
        <taxon>Suillineae</taxon>
        <taxon>Suillaceae</taxon>
        <taxon>Suillus</taxon>
    </lineage>
</organism>
<feature type="compositionally biased region" description="Acidic residues" evidence="1">
    <location>
        <begin position="265"/>
        <end position="274"/>
    </location>
</feature>
<feature type="region of interest" description="Disordered" evidence="1">
    <location>
        <begin position="584"/>
        <end position="617"/>
    </location>
</feature>
<dbReference type="AlphaFoldDB" id="A0AAD4DVY0"/>
<feature type="compositionally biased region" description="Acidic residues" evidence="1">
    <location>
        <begin position="1"/>
        <end position="12"/>
    </location>
</feature>
<feature type="region of interest" description="Disordered" evidence="1">
    <location>
        <begin position="1"/>
        <end position="80"/>
    </location>
</feature>
<feature type="compositionally biased region" description="Polar residues" evidence="1">
    <location>
        <begin position="117"/>
        <end position="150"/>
    </location>
</feature>
<dbReference type="GeneID" id="64662341"/>
<dbReference type="Proteomes" id="UP001195769">
    <property type="component" value="Unassembled WGS sequence"/>
</dbReference>
<comment type="caution">
    <text evidence="2">The sequence shown here is derived from an EMBL/GenBank/DDBJ whole genome shotgun (WGS) entry which is preliminary data.</text>
</comment>
<protein>
    <submittedName>
        <fullName evidence="2">Uncharacterized protein</fullName>
    </submittedName>
</protein>
<reference evidence="2" key="1">
    <citation type="journal article" date="2020" name="New Phytol.">
        <title>Comparative genomics reveals dynamic genome evolution in host specialist ectomycorrhizal fungi.</title>
        <authorList>
            <person name="Lofgren L.A."/>
            <person name="Nguyen N.H."/>
            <person name="Vilgalys R."/>
            <person name="Ruytinx J."/>
            <person name="Liao H.L."/>
            <person name="Branco S."/>
            <person name="Kuo A."/>
            <person name="LaButti K."/>
            <person name="Lipzen A."/>
            <person name="Andreopoulos W."/>
            <person name="Pangilinan J."/>
            <person name="Riley R."/>
            <person name="Hundley H."/>
            <person name="Na H."/>
            <person name="Barry K."/>
            <person name="Grigoriev I.V."/>
            <person name="Stajich J.E."/>
            <person name="Kennedy P.G."/>
        </authorList>
    </citation>
    <scope>NUCLEOTIDE SEQUENCE</scope>
    <source>
        <strain evidence="2">FC203</strain>
    </source>
</reference>
<evidence type="ECO:0000313" key="3">
    <source>
        <dbReference type="Proteomes" id="UP001195769"/>
    </source>
</evidence>